<reference evidence="2" key="1">
    <citation type="submission" date="2013-10" db="EMBL/GenBank/DDBJ databases">
        <title>Genomic analysis of the causative agents of coccidiosis in chickens.</title>
        <authorList>
            <person name="Reid A.J."/>
            <person name="Blake D."/>
            <person name="Billington K."/>
            <person name="Browne H."/>
            <person name="Dunn M."/>
            <person name="Hung S."/>
            <person name="Kawahara F."/>
            <person name="Miranda-Saavedra D."/>
            <person name="Mourier T."/>
            <person name="Nagra H."/>
            <person name="Otto T.D."/>
            <person name="Rawlings N."/>
            <person name="Sanchez A."/>
            <person name="Sanders M."/>
            <person name="Subramaniam C."/>
            <person name="Tay Y."/>
            <person name="Dear P."/>
            <person name="Doerig C."/>
            <person name="Gruber A."/>
            <person name="Parkinson J."/>
            <person name="Shirley M."/>
            <person name="Wan K.L."/>
            <person name="Berriman M."/>
            <person name="Tomley F."/>
            <person name="Pain A."/>
        </authorList>
    </citation>
    <scope>NUCLEOTIDE SEQUENCE [LARGE SCALE GENOMIC DNA]</scope>
    <source>
        <strain evidence="2">Houghton</strain>
    </source>
</reference>
<organism evidence="2 3">
    <name type="scientific">Eimeria mitis</name>
    <dbReference type="NCBI Taxonomy" id="44415"/>
    <lineage>
        <taxon>Eukaryota</taxon>
        <taxon>Sar</taxon>
        <taxon>Alveolata</taxon>
        <taxon>Apicomplexa</taxon>
        <taxon>Conoidasida</taxon>
        <taxon>Coccidia</taxon>
        <taxon>Eucoccidiorida</taxon>
        <taxon>Eimeriorina</taxon>
        <taxon>Eimeriidae</taxon>
        <taxon>Eimeria</taxon>
    </lineage>
</organism>
<dbReference type="RefSeq" id="XP_013352723.1">
    <property type="nucleotide sequence ID" value="XM_013497269.1"/>
</dbReference>
<accession>U6JZH2</accession>
<dbReference type="EMBL" id="HG682336">
    <property type="protein sequence ID" value="CDJ30156.1"/>
    <property type="molecule type" value="Genomic_DNA"/>
</dbReference>
<dbReference type="Proteomes" id="UP000030744">
    <property type="component" value="Unassembled WGS sequence"/>
</dbReference>
<proteinExistence type="predicted"/>
<dbReference type="VEuPathDB" id="ToxoDB:EMH_0055750"/>
<evidence type="ECO:0000313" key="3">
    <source>
        <dbReference type="Proteomes" id="UP000030744"/>
    </source>
</evidence>
<sequence length="299" mass="32618">MGGKGDIFFRGWTQPRRELTASTTAAGYRAPLRWRSSLGGNSRHQQLLQEGNLLLRVHFHPTEKAQAPVAPTEKQTDLQALLPTSGVKGKRSSKPSRSQGSNKGSSSSHSSPSTDSSSSCGSSLVGSHSETQEQPTNRLRDVSEGDGTLQQLLLQQLEELSLAWQRALSEQQQDRKQQWERASVVIDGQRLQEHLQQSPLMGALCTNSFCSNMAGAFLDLYSEEEFRVWGLCSSCQQQLFTTPLPAGTDGGRLPMARLKLPSPFAHCCIDTRHELGITQALAKAAARQEPLPASAALQL</sequence>
<reference evidence="2" key="2">
    <citation type="submission" date="2013-10" db="EMBL/GenBank/DDBJ databases">
        <authorList>
            <person name="Aslett M."/>
        </authorList>
    </citation>
    <scope>NUCLEOTIDE SEQUENCE [LARGE SCALE GENOMIC DNA]</scope>
    <source>
        <strain evidence="2">Houghton</strain>
    </source>
</reference>
<dbReference type="AlphaFoldDB" id="U6JZH2"/>
<feature type="region of interest" description="Disordered" evidence="1">
    <location>
        <begin position="82"/>
        <end position="142"/>
    </location>
</feature>
<dbReference type="GeneID" id="25380228"/>
<name>U6JZH2_9EIME</name>
<dbReference type="OrthoDB" id="330049at2759"/>
<evidence type="ECO:0000313" key="2">
    <source>
        <dbReference type="EMBL" id="CDJ30156.1"/>
    </source>
</evidence>
<protein>
    <submittedName>
        <fullName evidence="2">Uncharacterized protein</fullName>
    </submittedName>
</protein>
<evidence type="ECO:0000256" key="1">
    <source>
        <dbReference type="SAM" id="MobiDB-lite"/>
    </source>
</evidence>
<feature type="compositionally biased region" description="Low complexity" evidence="1">
    <location>
        <begin position="96"/>
        <end position="129"/>
    </location>
</feature>
<gene>
    <name evidence="2" type="ORF">EMH_0055750</name>
</gene>
<keyword evidence="3" id="KW-1185">Reference proteome</keyword>